<dbReference type="PANTHER" id="PTHR36057">
    <property type="match status" value="1"/>
</dbReference>
<gene>
    <name evidence="2" type="ORF">PSQ19_13210</name>
</gene>
<protein>
    <submittedName>
        <fullName evidence="2">DUF1223 domain-containing protein</fullName>
    </submittedName>
</protein>
<evidence type="ECO:0000313" key="2">
    <source>
        <dbReference type="EMBL" id="WDR01700.1"/>
    </source>
</evidence>
<evidence type="ECO:0000313" key="3">
    <source>
        <dbReference type="Proteomes" id="UP001220530"/>
    </source>
</evidence>
<dbReference type="EMBL" id="CP118246">
    <property type="protein sequence ID" value="WDR01700.1"/>
    <property type="molecule type" value="Genomic_DNA"/>
</dbReference>
<dbReference type="SUPFAM" id="SSF52833">
    <property type="entry name" value="Thioredoxin-like"/>
    <property type="match status" value="1"/>
</dbReference>
<dbReference type="Proteomes" id="UP001220530">
    <property type="component" value="Chromosome"/>
</dbReference>
<dbReference type="InterPro" id="IPR010634">
    <property type="entry name" value="DUF1223"/>
</dbReference>
<dbReference type="PANTHER" id="PTHR36057:SF1">
    <property type="entry name" value="LIPOPROTEIN LIPID ATTACHMENT SITE-LIKE PROTEIN, PUTATIVE (DUF1223)-RELATED"/>
    <property type="match status" value="1"/>
</dbReference>
<dbReference type="RefSeq" id="WP_282218110.1">
    <property type="nucleotide sequence ID" value="NZ_CP118246.1"/>
</dbReference>
<reference evidence="2 3" key="1">
    <citation type="submission" date="2023-02" db="EMBL/GenBank/DDBJ databases">
        <title>Devosia algicola sp. nov., isolated from the phycosphere of marine algae.</title>
        <authorList>
            <person name="Kim J.M."/>
            <person name="Lee J.K."/>
            <person name="Choi B.J."/>
            <person name="Bayburt H."/>
            <person name="Jeon C.O."/>
        </authorList>
    </citation>
    <scope>NUCLEOTIDE SEQUENCE [LARGE SCALE GENOMIC DNA]</scope>
    <source>
        <strain evidence="2 3">G20-9</strain>
    </source>
</reference>
<feature type="chain" id="PRO_5046880759" evidence="1">
    <location>
        <begin position="26"/>
        <end position="245"/>
    </location>
</feature>
<keyword evidence="1" id="KW-0732">Signal</keyword>
<feature type="signal peptide" evidence="1">
    <location>
        <begin position="1"/>
        <end position="25"/>
    </location>
</feature>
<name>A0ABY7YK71_9HYPH</name>
<organism evidence="2 3">
    <name type="scientific">Devosia algicola</name>
    <dbReference type="NCBI Taxonomy" id="3026418"/>
    <lineage>
        <taxon>Bacteria</taxon>
        <taxon>Pseudomonadati</taxon>
        <taxon>Pseudomonadota</taxon>
        <taxon>Alphaproteobacteria</taxon>
        <taxon>Hyphomicrobiales</taxon>
        <taxon>Devosiaceae</taxon>
        <taxon>Devosia</taxon>
    </lineage>
</organism>
<keyword evidence="3" id="KW-1185">Reference proteome</keyword>
<evidence type="ECO:0000256" key="1">
    <source>
        <dbReference type="SAM" id="SignalP"/>
    </source>
</evidence>
<proteinExistence type="predicted"/>
<accession>A0ABY7YK71</accession>
<dbReference type="InterPro" id="IPR036249">
    <property type="entry name" value="Thioredoxin-like_sf"/>
</dbReference>
<sequence>MRSFSTLALSLSLAAALLVAGPAHAEKTRLQAKAVVELFTSQGCSSCPPADKLLTRLSARNDVITLAYHVDYWDYIGWPDTFGSAENSEYQRAYAKNWESSRIYTPQMVVNGTTGVVGSRQNDVTGALDGAKLDLPVKLTLGDDMLKVAIAGKAGVGKATVWLVSYSTRSSVAIERGENAGQTMIYSNVVNNRQVLGMWEPEAGAMIKLPLGELLQSPGSGVAILVQQDHDNLPGPIIGAAAIEN</sequence>
<dbReference type="Pfam" id="PF06764">
    <property type="entry name" value="DUF1223"/>
    <property type="match status" value="1"/>
</dbReference>